<comment type="function">
    <text evidence="1">Involved in the biosynthesis of the siderophore enterobactin (enterochelin), which is a macrocyclic trimeric lactone of N-(2,3-dihydroxybenzoyl)-serine. The serine trilactone serves as a scaffolding for the three catechol functionalities that provide hexadentate coordination for the tightly ligated iron(2+) atoms. Plays an essential role in the assembly of the enterobactin by catalyzing the transfer of the 4'-phosphopantetheine (Ppant) moiety from coenzyme A to the apo-domains of both EntB (ArCP domain) and EntF (PCP domain) to yield their holo-forms which make them competent for the activation of 2,3-dihydroxybenzoate (DHB) and L-serine, respectively.</text>
</comment>
<gene>
    <name evidence="14" type="ORF">IT775_05400</name>
</gene>
<evidence type="ECO:0000256" key="2">
    <source>
        <dbReference type="ARBA" id="ARBA00004993"/>
    </source>
</evidence>
<dbReference type="SUPFAM" id="SSF56214">
    <property type="entry name" value="4'-phosphopantetheinyl transferase"/>
    <property type="match status" value="1"/>
</dbReference>
<accession>A0ABS5HNM0</accession>
<evidence type="ECO:0000256" key="8">
    <source>
        <dbReference type="ARBA" id="ARBA00029894"/>
    </source>
</evidence>
<keyword evidence="7" id="KW-0259">Enterobactin biosynthesis</keyword>
<evidence type="ECO:0000256" key="1">
    <source>
        <dbReference type="ARBA" id="ARBA00003937"/>
    </source>
</evidence>
<dbReference type="InterPro" id="IPR008278">
    <property type="entry name" value="4-PPantetheinyl_Trfase_dom"/>
</dbReference>
<dbReference type="PANTHER" id="PTHR38096:SF1">
    <property type="entry name" value="ENTEROBACTIN SYNTHASE COMPONENT D"/>
    <property type="match status" value="1"/>
</dbReference>
<comment type="subunit">
    <text evidence="4">EntB, EntD, EntE, and EntF form a multienzyme complex called enterobactin synthase.</text>
</comment>
<evidence type="ECO:0000256" key="9">
    <source>
        <dbReference type="ARBA" id="ARBA00031996"/>
    </source>
</evidence>
<dbReference type="Gene3D" id="3.90.470.20">
    <property type="entry name" value="4'-phosphopantetheinyl transferase domain"/>
    <property type="match status" value="1"/>
</dbReference>
<evidence type="ECO:0000313" key="15">
    <source>
        <dbReference type="Proteomes" id="UP001195941"/>
    </source>
</evidence>
<comment type="caution">
    <text evidence="14">The sequence shown here is derived from an EMBL/GenBank/DDBJ whole genome shotgun (WGS) entry which is preliminary data.</text>
</comment>
<evidence type="ECO:0000256" key="5">
    <source>
        <dbReference type="ARBA" id="ARBA00019087"/>
    </source>
</evidence>
<keyword evidence="6 14" id="KW-0808">Transferase</keyword>
<evidence type="ECO:0000256" key="4">
    <source>
        <dbReference type="ARBA" id="ARBA00011503"/>
    </source>
</evidence>
<evidence type="ECO:0000256" key="6">
    <source>
        <dbReference type="ARBA" id="ARBA00022679"/>
    </source>
</evidence>
<feature type="domain" description="4'-phosphopantetheinyl transferase" evidence="12">
    <location>
        <begin position="109"/>
        <end position="180"/>
    </location>
</feature>
<protein>
    <recommendedName>
        <fullName evidence="5">Enterobactin synthase component D</fullName>
    </recommendedName>
    <alternativeName>
        <fullName evidence="8">4'-phosphopantetheinyl transferase EntD</fullName>
    </alternativeName>
    <alternativeName>
        <fullName evidence="9">Enterochelin synthase D</fullName>
    </alternativeName>
</protein>
<sequence>MTRDAIRTGLVQVFGGRIGIGLTDPASPDHRLRPGERAAVAKAVPKRVREFAAGRAAARAAFAELGLQQPAIPVAADRSPVWPGGISGSISHTDELCLAVVSDAPHWRAIGLDAEATTPLSPDIWDIVLTPEELRAVGHLPQEKRGHHGKLIFCIKEAAYKAQYPVSKTIFDFQTLAVELKGHRFRAEFRRDVPPFRNGVTIQGVFFEADGHFVAGAILPNA</sequence>
<organism evidence="14 15">
    <name type="scientific">Thalassovita aquimarina</name>
    <dbReference type="NCBI Taxonomy" id="2785917"/>
    <lineage>
        <taxon>Bacteria</taxon>
        <taxon>Pseudomonadati</taxon>
        <taxon>Pseudomonadota</taxon>
        <taxon>Alphaproteobacteria</taxon>
        <taxon>Rhodobacterales</taxon>
        <taxon>Roseobacteraceae</taxon>
        <taxon>Thalassovita</taxon>
    </lineage>
</organism>
<evidence type="ECO:0000259" key="13">
    <source>
        <dbReference type="Pfam" id="PF17837"/>
    </source>
</evidence>
<evidence type="ECO:0000256" key="3">
    <source>
        <dbReference type="ARBA" id="ARBA00008342"/>
    </source>
</evidence>
<comment type="catalytic activity">
    <reaction evidence="11">
        <text>apo-[peptidyl-carrier protein] + CoA = holo-[peptidyl-carrier protein] + adenosine 3',5'-bisphosphate + H(+)</text>
        <dbReference type="Rhea" id="RHEA:46228"/>
        <dbReference type="Rhea" id="RHEA-COMP:11479"/>
        <dbReference type="Rhea" id="RHEA-COMP:11480"/>
        <dbReference type="ChEBI" id="CHEBI:15378"/>
        <dbReference type="ChEBI" id="CHEBI:29999"/>
        <dbReference type="ChEBI" id="CHEBI:57287"/>
        <dbReference type="ChEBI" id="CHEBI:58343"/>
        <dbReference type="ChEBI" id="CHEBI:64479"/>
    </reaction>
</comment>
<dbReference type="Proteomes" id="UP001195941">
    <property type="component" value="Unassembled WGS sequence"/>
</dbReference>
<feature type="domain" description="4'-phosphopantetheinyl transferase N-terminal" evidence="13">
    <location>
        <begin position="36"/>
        <end position="102"/>
    </location>
</feature>
<evidence type="ECO:0000259" key="12">
    <source>
        <dbReference type="Pfam" id="PF01648"/>
    </source>
</evidence>
<dbReference type="RefSeq" id="WP_212700070.1">
    <property type="nucleotide sequence ID" value="NZ_JADMKU010000003.1"/>
</dbReference>
<dbReference type="EMBL" id="JADMKU010000003">
    <property type="protein sequence ID" value="MBR9650560.1"/>
    <property type="molecule type" value="Genomic_DNA"/>
</dbReference>
<comment type="pathway">
    <text evidence="2">Siderophore biosynthesis; enterobactin biosynthesis.</text>
</comment>
<dbReference type="Pfam" id="PF01648">
    <property type="entry name" value="ACPS"/>
    <property type="match status" value="1"/>
</dbReference>
<proteinExistence type="inferred from homology"/>
<comment type="similarity">
    <text evidence="3">Belongs to the P-Pant transferase superfamily. EntD family.</text>
</comment>
<name>A0ABS5HNM0_9RHOB</name>
<dbReference type="InterPro" id="IPR041354">
    <property type="entry name" value="4PPT_N"/>
</dbReference>
<dbReference type="PRINTS" id="PR01399">
    <property type="entry name" value="ENTSNTHTASED"/>
</dbReference>
<dbReference type="InterPro" id="IPR037143">
    <property type="entry name" value="4-PPantetheinyl_Trfase_dom_sf"/>
</dbReference>
<comment type="catalytic activity">
    <reaction evidence="10">
        <text>apo-[aryl-carrier protein] + CoA = holo-[aryl-carrier protein] + adenosine 3',5'-bisphosphate + H(+)</text>
        <dbReference type="Rhea" id="RHEA:48404"/>
        <dbReference type="Rhea" id="RHEA-COMP:15903"/>
        <dbReference type="Rhea" id="RHEA-COMP:17557"/>
        <dbReference type="ChEBI" id="CHEBI:15378"/>
        <dbReference type="ChEBI" id="CHEBI:29999"/>
        <dbReference type="ChEBI" id="CHEBI:57287"/>
        <dbReference type="ChEBI" id="CHEBI:58343"/>
        <dbReference type="ChEBI" id="CHEBI:64479"/>
    </reaction>
</comment>
<dbReference type="InterPro" id="IPR003542">
    <property type="entry name" value="Enbac_synth_compD-like"/>
</dbReference>
<dbReference type="PANTHER" id="PTHR38096">
    <property type="entry name" value="ENTEROBACTIN SYNTHASE COMPONENT D"/>
    <property type="match status" value="1"/>
</dbReference>
<evidence type="ECO:0000313" key="14">
    <source>
        <dbReference type="EMBL" id="MBR9650560.1"/>
    </source>
</evidence>
<dbReference type="GO" id="GO:0016740">
    <property type="term" value="F:transferase activity"/>
    <property type="evidence" value="ECO:0007669"/>
    <property type="project" value="UniProtKB-KW"/>
</dbReference>
<evidence type="ECO:0000256" key="11">
    <source>
        <dbReference type="ARBA" id="ARBA00049191"/>
    </source>
</evidence>
<reference evidence="14 15" key="1">
    <citation type="journal article" date="2021" name="Arch. Microbiol.">
        <title>Thalassobius aquimarinus sp. nov., isolated from the Sea of Japan seashore.</title>
        <authorList>
            <person name="Kurilenko V.V."/>
            <person name="Romanenko L.A."/>
            <person name="Chernysheva N.Y."/>
            <person name="Velansky P.V."/>
            <person name="Tekutyeva L.A."/>
            <person name="Isaeva M.P."/>
            <person name="Mikhailov V.V."/>
        </authorList>
    </citation>
    <scope>NUCLEOTIDE SEQUENCE [LARGE SCALE GENOMIC DNA]</scope>
    <source>
        <strain evidence="14 15">KMM 8518</strain>
    </source>
</reference>
<evidence type="ECO:0000256" key="10">
    <source>
        <dbReference type="ARBA" id="ARBA00049176"/>
    </source>
</evidence>
<evidence type="ECO:0000256" key="7">
    <source>
        <dbReference type="ARBA" id="ARBA00023191"/>
    </source>
</evidence>
<keyword evidence="15" id="KW-1185">Reference proteome</keyword>
<dbReference type="Pfam" id="PF17837">
    <property type="entry name" value="4PPT_N"/>
    <property type="match status" value="1"/>
</dbReference>